<evidence type="ECO:0000313" key="2">
    <source>
        <dbReference type="EMBL" id="GMA25829.1"/>
    </source>
</evidence>
<dbReference type="EMBL" id="BSUK01000001">
    <property type="protein sequence ID" value="GMA25829.1"/>
    <property type="molecule type" value="Genomic_DNA"/>
</dbReference>
<dbReference type="Proteomes" id="UP001157091">
    <property type="component" value="Unassembled WGS sequence"/>
</dbReference>
<comment type="caution">
    <text evidence="2">The sequence shown here is derived from an EMBL/GenBank/DDBJ whole genome shotgun (WGS) entry which is preliminary data.</text>
</comment>
<evidence type="ECO:0000313" key="3">
    <source>
        <dbReference type="Proteomes" id="UP001157091"/>
    </source>
</evidence>
<keyword evidence="3" id="KW-1185">Reference proteome</keyword>
<gene>
    <name evidence="2" type="ORF">GCM10025864_35880</name>
</gene>
<proteinExistence type="predicted"/>
<evidence type="ECO:0000256" key="1">
    <source>
        <dbReference type="SAM" id="MobiDB-lite"/>
    </source>
</evidence>
<organism evidence="2 3">
    <name type="scientific">Luteimicrobium album</name>
    <dbReference type="NCBI Taxonomy" id="1054550"/>
    <lineage>
        <taxon>Bacteria</taxon>
        <taxon>Bacillati</taxon>
        <taxon>Actinomycetota</taxon>
        <taxon>Actinomycetes</taxon>
        <taxon>Micrococcales</taxon>
        <taxon>Luteimicrobium</taxon>
    </lineage>
</organism>
<name>A0ABQ6I787_9MICO</name>
<protein>
    <submittedName>
        <fullName evidence="2">Uncharacterized protein</fullName>
    </submittedName>
</protein>
<accession>A0ABQ6I787</accession>
<reference evidence="3" key="1">
    <citation type="journal article" date="2019" name="Int. J. Syst. Evol. Microbiol.">
        <title>The Global Catalogue of Microorganisms (GCM) 10K type strain sequencing project: providing services to taxonomists for standard genome sequencing and annotation.</title>
        <authorList>
            <consortium name="The Broad Institute Genomics Platform"/>
            <consortium name="The Broad Institute Genome Sequencing Center for Infectious Disease"/>
            <person name="Wu L."/>
            <person name="Ma J."/>
        </authorList>
    </citation>
    <scope>NUCLEOTIDE SEQUENCE [LARGE SCALE GENOMIC DNA]</scope>
    <source>
        <strain evidence="3">NBRC 106348</strain>
    </source>
</reference>
<feature type="region of interest" description="Disordered" evidence="1">
    <location>
        <begin position="95"/>
        <end position="135"/>
    </location>
</feature>
<sequence>MRSREERVDDLLALGTRSPLGVGLGGTAELAAGAAGELADGRLRPAEEPGDLVERVAEHVVEDEGGPLRGSQRVEHELHRAAHLVGEQRVGLGVDGHGLGDRLPTRRTLGRGARLPTSQPVEAQPCDDGGQPGRRVIDPSAWSRRNHASWTTSSASALAPRILVATAVSRARSVSNPVASISFTVP</sequence>